<evidence type="ECO:0000256" key="3">
    <source>
        <dbReference type="ARBA" id="ARBA00022449"/>
    </source>
</evidence>
<dbReference type="SUPFAM" id="SSF116726">
    <property type="entry name" value="TrkA C-terminal domain-like"/>
    <property type="match status" value="1"/>
</dbReference>
<dbReference type="Gene3D" id="3.30.70.1450">
    <property type="entry name" value="Regulator of K+ conductance, C-terminal domain"/>
    <property type="match status" value="1"/>
</dbReference>
<comment type="subcellular location">
    <subcellularLocation>
        <location evidence="1">Cell membrane</location>
        <topology evidence="1">Multi-pass membrane protein</topology>
    </subcellularLocation>
</comment>
<feature type="transmembrane region" description="Helical" evidence="9">
    <location>
        <begin position="227"/>
        <end position="255"/>
    </location>
</feature>
<dbReference type="EMBL" id="BMCJ01000001">
    <property type="protein sequence ID" value="GGC78978.1"/>
    <property type="molecule type" value="Genomic_DNA"/>
</dbReference>
<keyword evidence="6 9" id="KW-1133">Transmembrane helix</keyword>
<feature type="transmembrane region" description="Helical" evidence="9">
    <location>
        <begin position="92"/>
        <end position="115"/>
    </location>
</feature>
<evidence type="ECO:0000259" key="10">
    <source>
        <dbReference type="PROSITE" id="PS51202"/>
    </source>
</evidence>
<protein>
    <submittedName>
        <fullName evidence="11">K(+)/H(+) antiporter NhaP2</fullName>
    </submittedName>
</protein>
<feature type="transmembrane region" description="Helical" evidence="9">
    <location>
        <begin position="185"/>
        <end position="207"/>
    </location>
</feature>
<reference evidence="12" key="1">
    <citation type="journal article" date="2019" name="Int. J. Syst. Evol. Microbiol.">
        <title>The Global Catalogue of Microorganisms (GCM) 10K type strain sequencing project: providing services to taxonomists for standard genome sequencing and annotation.</title>
        <authorList>
            <consortium name="The Broad Institute Genomics Platform"/>
            <consortium name="The Broad Institute Genome Sequencing Center for Infectious Disease"/>
            <person name="Wu L."/>
            <person name="Ma J."/>
        </authorList>
    </citation>
    <scope>NUCLEOTIDE SEQUENCE [LARGE SCALE GENOMIC DNA]</scope>
    <source>
        <strain evidence="12">CCM 7282</strain>
    </source>
</reference>
<evidence type="ECO:0000313" key="12">
    <source>
        <dbReference type="Proteomes" id="UP000619534"/>
    </source>
</evidence>
<dbReference type="InterPro" id="IPR038770">
    <property type="entry name" value="Na+/solute_symporter_sf"/>
</dbReference>
<evidence type="ECO:0000256" key="5">
    <source>
        <dbReference type="ARBA" id="ARBA00022692"/>
    </source>
</evidence>
<feature type="transmembrane region" description="Helical" evidence="9">
    <location>
        <begin position="276"/>
        <end position="295"/>
    </location>
</feature>
<keyword evidence="4" id="KW-1003">Cell membrane</keyword>
<evidence type="ECO:0000313" key="11">
    <source>
        <dbReference type="EMBL" id="GGC78978.1"/>
    </source>
</evidence>
<dbReference type="PROSITE" id="PS51202">
    <property type="entry name" value="RCK_C"/>
    <property type="match status" value="1"/>
</dbReference>
<keyword evidence="7" id="KW-0406">Ion transport</keyword>
<evidence type="ECO:0000256" key="8">
    <source>
        <dbReference type="ARBA" id="ARBA00023136"/>
    </source>
</evidence>
<dbReference type="PANTHER" id="PTHR32507">
    <property type="entry name" value="NA(+)/H(+) ANTIPORTER 1"/>
    <property type="match status" value="1"/>
</dbReference>
<feature type="transmembrane region" description="Helical" evidence="9">
    <location>
        <begin position="370"/>
        <end position="390"/>
    </location>
</feature>
<dbReference type="NCBIfam" id="NF003716">
    <property type="entry name" value="PRK05326.1-3"/>
    <property type="match status" value="1"/>
</dbReference>
<keyword evidence="3" id="KW-0050">Antiport</keyword>
<gene>
    <name evidence="11" type="primary">nhaP2</name>
    <name evidence="11" type="ORF">GCM10007216_06850</name>
</gene>
<evidence type="ECO:0000256" key="4">
    <source>
        <dbReference type="ARBA" id="ARBA00022475"/>
    </source>
</evidence>
<dbReference type="InterPro" id="IPR006037">
    <property type="entry name" value="RCK_C"/>
</dbReference>
<keyword evidence="5 9" id="KW-0812">Transmembrane</keyword>
<sequence>MFFDAFGTDTFLLLTALLLFSGVLVAKFSSRWGIPSLILFILVGMLFGSDGLGIIYFDDASTAQIIGVFALVIILFEGGLHTKWTTVRSVAFPSLSLATLGVLLTSFIIGFSAYLIFNLTILEGMLLGAIVGSTDAAAVFAALKERNIKAKMGATLEAESGTNDPMAVFLTLSLIELLTAQDQSIWMMVPMFFVQMGMGLLFGIVLGKLASFSINRIKLDSSALYPIFSVAFALVTYSVTAFLGGSGFLAVYVAALVVGNSELTYRYSIFQFNEGFAWMAQILMFIILGLLVFPGQVFTSAIMVNGLLLSAILILVARPVAVFLSLIKMGYSVKEKLFISWAGLRGAVPIVLATFPIVNGIENSQVMFNIVFFIVLTSALVQGSTISYMAKKLHLVGPKKDVPHHSIELISMGKASAEMIQYQVSPESAVVGQKLRDVEFPNRANISAIIRNNQVITPYGETEIKAGDFLYILVEAKYKDQLKKVLEQRVERSASE</sequence>
<feature type="transmembrane region" description="Helical" evidence="9">
    <location>
        <begin position="301"/>
        <end position="326"/>
    </location>
</feature>
<dbReference type="InterPro" id="IPR006153">
    <property type="entry name" value="Cation/H_exchanger_TM"/>
</dbReference>
<feature type="transmembrane region" description="Helical" evidence="9">
    <location>
        <begin position="121"/>
        <end position="143"/>
    </location>
</feature>
<feature type="transmembrane region" description="Helical" evidence="9">
    <location>
        <begin position="6"/>
        <end position="25"/>
    </location>
</feature>
<feature type="transmembrane region" description="Helical" evidence="9">
    <location>
        <begin position="37"/>
        <end position="57"/>
    </location>
</feature>
<dbReference type="Gene3D" id="1.20.1530.20">
    <property type="match status" value="1"/>
</dbReference>
<feature type="transmembrane region" description="Helical" evidence="9">
    <location>
        <begin position="338"/>
        <end position="358"/>
    </location>
</feature>
<keyword evidence="12" id="KW-1185">Reference proteome</keyword>
<feature type="transmembrane region" description="Helical" evidence="9">
    <location>
        <begin position="63"/>
        <end position="80"/>
    </location>
</feature>
<dbReference type="PANTHER" id="PTHR32507:SF7">
    <property type="entry name" value="K(+)_H(+) ANTIPORTER NHAP2"/>
    <property type="match status" value="1"/>
</dbReference>
<evidence type="ECO:0000256" key="2">
    <source>
        <dbReference type="ARBA" id="ARBA00022448"/>
    </source>
</evidence>
<dbReference type="Proteomes" id="UP000619534">
    <property type="component" value="Unassembled WGS sequence"/>
</dbReference>
<accession>A0ABQ1NJU7</accession>
<dbReference type="Pfam" id="PF02080">
    <property type="entry name" value="TrkA_C"/>
    <property type="match status" value="1"/>
</dbReference>
<feature type="domain" description="RCK C-terminal" evidence="10">
    <location>
        <begin position="407"/>
        <end position="488"/>
    </location>
</feature>
<dbReference type="RefSeq" id="WP_062445374.1">
    <property type="nucleotide sequence ID" value="NZ_BMCJ01000001.1"/>
</dbReference>
<dbReference type="NCBIfam" id="NF003715">
    <property type="entry name" value="PRK05326.1-2"/>
    <property type="match status" value="1"/>
</dbReference>
<comment type="caution">
    <text evidence="11">The sequence shown here is derived from an EMBL/GenBank/DDBJ whole genome shotgun (WGS) entry which is preliminary data.</text>
</comment>
<evidence type="ECO:0000256" key="9">
    <source>
        <dbReference type="SAM" id="Phobius"/>
    </source>
</evidence>
<organism evidence="11 12">
    <name type="scientific">Thalassobacillus devorans</name>
    <dbReference type="NCBI Taxonomy" id="279813"/>
    <lineage>
        <taxon>Bacteria</taxon>
        <taxon>Bacillati</taxon>
        <taxon>Bacillota</taxon>
        <taxon>Bacilli</taxon>
        <taxon>Bacillales</taxon>
        <taxon>Bacillaceae</taxon>
        <taxon>Thalassobacillus</taxon>
    </lineage>
</organism>
<dbReference type="InterPro" id="IPR036721">
    <property type="entry name" value="RCK_C_sf"/>
</dbReference>
<keyword evidence="2" id="KW-0813">Transport</keyword>
<evidence type="ECO:0000256" key="6">
    <source>
        <dbReference type="ARBA" id="ARBA00022989"/>
    </source>
</evidence>
<dbReference type="Pfam" id="PF00999">
    <property type="entry name" value="Na_H_Exchanger"/>
    <property type="match status" value="1"/>
</dbReference>
<keyword evidence="8 9" id="KW-0472">Membrane</keyword>
<name>A0ABQ1NJU7_9BACI</name>
<evidence type="ECO:0000256" key="7">
    <source>
        <dbReference type="ARBA" id="ARBA00023065"/>
    </source>
</evidence>
<proteinExistence type="predicted"/>
<evidence type="ECO:0000256" key="1">
    <source>
        <dbReference type="ARBA" id="ARBA00004651"/>
    </source>
</evidence>